<gene>
    <name evidence="7" type="primary">dmlR</name>
    <name evidence="7" type="ORF">KEBURONENSIS_00445</name>
    <name evidence="6" type="ORF">KEBURONENSIS_00541</name>
</gene>
<dbReference type="PROSITE" id="PS50931">
    <property type="entry name" value="HTH_LYSR"/>
    <property type="match status" value="1"/>
</dbReference>
<protein>
    <submittedName>
        <fullName evidence="7">HTH-type transcriptional regulator DmlR</fullName>
    </submittedName>
</protein>
<dbReference type="Proteomes" id="UP000215450">
    <property type="component" value="Unassembled WGS sequence"/>
</dbReference>
<dbReference type="InterPro" id="IPR036390">
    <property type="entry name" value="WH_DNA-bd_sf"/>
</dbReference>
<sequence>MDTLFSMKVFCQVVQSGSFTRAADLLDISIPMTSKHVVHLEKHVGAQLLYRNNRSLKLTEQGESYYQDCLTALDVLEQAAAQATQGTKMPQGTLRISAPVWFACDRFAQLIAKYCEQYPKVEPVLTLSNRHVDLNSDGEDIALRLSHSLAENIIARPLGVIPFYLVATQQYLAKHGHPKTAEDFAQHNAILPSYTDMSQQKVELGGEQITLQLHGKIQSNHTQMVASMIYAHAGIGYMPAWLADEDLSTGKLVNLLPEPITNPPLYAVYANRQFMKATVRSFIDFLAKELQPEK</sequence>
<dbReference type="EMBL" id="FXUV01000063">
    <property type="protein sequence ID" value="SMQ13402.1"/>
    <property type="molecule type" value="Genomic_DNA"/>
</dbReference>
<keyword evidence="2" id="KW-0805">Transcription regulation</keyword>
<dbReference type="InterPro" id="IPR000847">
    <property type="entry name" value="LysR_HTH_N"/>
</dbReference>
<evidence type="ECO:0000256" key="4">
    <source>
        <dbReference type="ARBA" id="ARBA00023163"/>
    </source>
</evidence>
<dbReference type="OrthoDB" id="9178040at2"/>
<dbReference type="Gene3D" id="3.40.190.290">
    <property type="match status" value="1"/>
</dbReference>
<dbReference type="InterPro" id="IPR058163">
    <property type="entry name" value="LysR-type_TF_proteobact-type"/>
</dbReference>
<dbReference type="STRING" id="1522312.GCA_900177895_01880"/>
<dbReference type="InterPro" id="IPR036388">
    <property type="entry name" value="WH-like_DNA-bd_sf"/>
</dbReference>
<evidence type="ECO:0000259" key="5">
    <source>
        <dbReference type="PROSITE" id="PS50931"/>
    </source>
</evidence>
<dbReference type="Pfam" id="PF03466">
    <property type="entry name" value="LysR_substrate"/>
    <property type="match status" value="1"/>
</dbReference>
<keyword evidence="3" id="KW-0238">DNA-binding</keyword>
<reference evidence="7 8" key="2">
    <citation type="submission" date="2017-06" db="EMBL/GenBank/DDBJ databases">
        <authorList>
            <person name="Kim H.J."/>
            <person name="Triplett B.A."/>
        </authorList>
    </citation>
    <scope>NUCLEOTIDE SEQUENCE [LARGE SCALE GENOMIC DNA]</scope>
    <source>
        <strain evidence="7">Kingella_eburonensis</strain>
    </source>
</reference>
<dbReference type="EMBL" id="FXUV02000054">
    <property type="protein sequence ID" value="SNB81210.1"/>
    <property type="molecule type" value="Genomic_DNA"/>
</dbReference>
<name>A0A238TD19_9NEIS</name>
<evidence type="ECO:0000313" key="7">
    <source>
        <dbReference type="EMBL" id="SNB81210.1"/>
    </source>
</evidence>
<evidence type="ECO:0000256" key="1">
    <source>
        <dbReference type="ARBA" id="ARBA00009437"/>
    </source>
</evidence>
<dbReference type="RefSeq" id="WP_095063356.1">
    <property type="nucleotide sequence ID" value="NZ_CP123447.1"/>
</dbReference>
<dbReference type="GO" id="GO:0003700">
    <property type="term" value="F:DNA-binding transcription factor activity"/>
    <property type="evidence" value="ECO:0007669"/>
    <property type="project" value="InterPro"/>
</dbReference>
<proteinExistence type="inferred from homology"/>
<evidence type="ECO:0000313" key="8">
    <source>
        <dbReference type="Proteomes" id="UP000215450"/>
    </source>
</evidence>
<evidence type="ECO:0000313" key="6">
    <source>
        <dbReference type="EMBL" id="SMQ13402.1"/>
    </source>
</evidence>
<evidence type="ECO:0000256" key="2">
    <source>
        <dbReference type="ARBA" id="ARBA00023015"/>
    </source>
</evidence>
<dbReference type="SUPFAM" id="SSF53850">
    <property type="entry name" value="Periplasmic binding protein-like II"/>
    <property type="match status" value="1"/>
</dbReference>
<dbReference type="GO" id="GO:0043565">
    <property type="term" value="F:sequence-specific DNA binding"/>
    <property type="evidence" value="ECO:0007669"/>
    <property type="project" value="TreeGrafter"/>
</dbReference>
<organism evidence="7 8">
    <name type="scientific">Kingella negevensis</name>
    <dbReference type="NCBI Taxonomy" id="1522312"/>
    <lineage>
        <taxon>Bacteria</taxon>
        <taxon>Pseudomonadati</taxon>
        <taxon>Pseudomonadota</taxon>
        <taxon>Betaproteobacteria</taxon>
        <taxon>Neisseriales</taxon>
        <taxon>Neisseriaceae</taxon>
        <taxon>Kingella</taxon>
    </lineage>
</organism>
<dbReference type="InterPro" id="IPR005119">
    <property type="entry name" value="LysR_subst-bd"/>
</dbReference>
<evidence type="ECO:0000256" key="3">
    <source>
        <dbReference type="ARBA" id="ARBA00023125"/>
    </source>
</evidence>
<keyword evidence="4" id="KW-0804">Transcription</keyword>
<dbReference type="SUPFAM" id="SSF46785">
    <property type="entry name" value="Winged helix' DNA-binding domain"/>
    <property type="match status" value="1"/>
</dbReference>
<dbReference type="FunFam" id="1.10.10.10:FF:000001">
    <property type="entry name" value="LysR family transcriptional regulator"/>
    <property type="match status" value="1"/>
</dbReference>
<dbReference type="CDD" id="cd08422">
    <property type="entry name" value="PBP2_CrgA_like"/>
    <property type="match status" value="1"/>
</dbReference>
<dbReference type="PANTHER" id="PTHR30537">
    <property type="entry name" value="HTH-TYPE TRANSCRIPTIONAL REGULATOR"/>
    <property type="match status" value="1"/>
</dbReference>
<dbReference type="AlphaFoldDB" id="A0A238TD19"/>
<feature type="domain" description="HTH lysR-type" evidence="5">
    <location>
        <begin position="1"/>
        <end position="59"/>
    </location>
</feature>
<keyword evidence="8" id="KW-1185">Reference proteome</keyword>
<comment type="similarity">
    <text evidence="1">Belongs to the LysR transcriptional regulatory family.</text>
</comment>
<dbReference type="PANTHER" id="PTHR30537:SF35">
    <property type="entry name" value="TRANSCRIPTIONAL REGULATORY PROTEIN"/>
    <property type="match status" value="1"/>
</dbReference>
<accession>A0A238TD19</accession>
<dbReference type="Gene3D" id="1.10.10.10">
    <property type="entry name" value="Winged helix-like DNA-binding domain superfamily/Winged helix DNA-binding domain"/>
    <property type="match status" value="1"/>
</dbReference>
<dbReference type="GO" id="GO:0006351">
    <property type="term" value="P:DNA-templated transcription"/>
    <property type="evidence" value="ECO:0007669"/>
    <property type="project" value="TreeGrafter"/>
</dbReference>
<dbReference type="Pfam" id="PF00126">
    <property type="entry name" value="HTH_1"/>
    <property type="match status" value="1"/>
</dbReference>
<reference evidence="6" key="1">
    <citation type="submission" date="2017-05" db="EMBL/GenBank/DDBJ databases">
        <authorList>
            <person name="Song R."/>
            <person name="Chenine A.L."/>
            <person name="Ruprecht R.M."/>
        </authorList>
    </citation>
    <scope>NUCLEOTIDE SEQUENCE</scope>
    <source>
        <strain evidence="6">Kingella_eburonensis</strain>
    </source>
</reference>